<keyword evidence="2" id="KW-0812">Transmembrane</keyword>
<feature type="domain" description="EGF-like" evidence="4 5">
    <location>
        <begin position="92"/>
        <end position="103"/>
    </location>
</feature>
<gene>
    <name evidence="6" type="ORF">Cvel_30720</name>
</gene>
<evidence type="ECO:0000259" key="4">
    <source>
        <dbReference type="PROSITE" id="PS00022"/>
    </source>
</evidence>
<protein>
    <recommendedName>
        <fullName evidence="4 5">EGF-like domain-containing protein</fullName>
    </recommendedName>
</protein>
<evidence type="ECO:0000256" key="1">
    <source>
        <dbReference type="SAM" id="MobiDB-lite"/>
    </source>
</evidence>
<dbReference type="PROSITE" id="PS00022">
    <property type="entry name" value="EGF_1"/>
    <property type="match status" value="1"/>
</dbReference>
<evidence type="ECO:0000259" key="5">
    <source>
        <dbReference type="PROSITE" id="PS01186"/>
    </source>
</evidence>
<evidence type="ECO:0000313" key="6">
    <source>
        <dbReference type="EMBL" id="CEM47020.1"/>
    </source>
</evidence>
<feature type="region of interest" description="Disordered" evidence="1">
    <location>
        <begin position="147"/>
        <end position="171"/>
    </location>
</feature>
<dbReference type="Gene3D" id="2.10.25.10">
    <property type="entry name" value="Laminin"/>
    <property type="match status" value="1"/>
</dbReference>
<reference evidence="6" key="1">
    <citation type="submission" date="2014-11" db="EMBL/GenBank/DDBJ databases">
        <authorList>
            <person name="Otto D Thomas"/>
            <person name="Naeem Raeece"/>
        </authorList>
    </citation>
    <scope>NUCLEOTIDE SEQUENCE</scope>
</reference>
<dbReference type="VEuPathDB" id="CryptoDB:Cvel_30720"/>
<dbReference type="AlphaFoldDB" id="A0A0G4HRS0"/>
<evidence type="ECO:0000256" key="2">
    <source>
        <dbReference type="SAM" id="Phobius"/>
    </source>
</evidence>
<proteinExistence type="predicted"/>
<dbReference type="InterPro" id="IPR000742">
    <property type="entry name" value="EGF"/>
</dbReference>
<evidence type="ECO:0000256" key="3">
    <source>
        <dbReference type="SAM" id="SignalP"/>
    </source>
</evidence>
<feature type="region of interest" description="Disordered" evidence="1">
    <location>
        <begin position="39"/>
        <end position="75"/>
    </location>
</feature>
<feature type="signal peptide" evidence="3">
    <location>
        <begin position="1"/>
        <end position="25"/>
    </location>
</feature>
<dbReference type="PROSITE" id="PS01186">
    <property type="entry name" value="EGF_2"/>
    <property type="match status" value="1"/>
</dbReference>
<organism evidence="6">
    <name type="scientific">Chromera velia CCMP2878</name>
    <dbReference type="NCBI Taxonomy" id="1169474"/>
    <lineage>
        <taxon>Eukaryota</taxon>
        <taxon>Sar</taxon>
        <taxon>Alveolata</taxon>
        <taxon>Colpodellida</taxon>
        <taxon>Chromeraceae</taxon>
        <taxon>Chromera</taxon>
    </lineage>
</organism>
<dbReference type="EMBL" id="CDMZ01003617">
    <property type="protein sequence ID" value="CEM47020.1"/>
    <property type="molecule type" value="Genomic_DNA"/>
</dbReference>
<accession>A0A0G4HRS0</accession>
<feature type="chain" id="PRO_5005191768" description="EGF-like domain-containing protein" evidence="3">
    <location>
        <begin position="26"/>
        <end position="171"/>
    </location>
</feature>
<feature type="transmembrane region" description="Helical" evidence="2">
    <location>
        <begin position="115"/>
        <end position="137"/>
    </location>
</feature>
<keyword evidence="3" id="KW-0732">Signal</keyword>
<sequence>MTRRAFLLALTSLALVLLLPAPSHALQRSSSLFGNLEATGQSQRVAPSDSSSKGTSKSKKGEDKETETEGGDAEVCSPPCKEGRGICIDGECFCKHPFTGSTCQLSQGKSLRVQLLVAIVACLLSLVLGVAIALCCAEASSLISQSEGKYTKRDSNKQEVWMPAQEGGRPR</sequence>
<keyword evidence="2" id="KW-0472">Membrane</keyword>
<keyword evidence="2" id="KW-1133">Transmembrane helix</keyword>
<name>A0A0G4HRS0_9ALVE</name>